<comment type="caution">
    <text evidence="3">The sequence shown here is derived from an EMBL/GenBank/DDBJ whole genome shotgun (WGS) entry which is preliminary data.</text>
</comment>
<protein>
    <submittedName>
        <fullName evidence="3">Uncharacterized protein</fullName>
    </submittedName>
</protein>
<evidence type="ECO:0000256" key="1">
    <source>
        <dbReference type="SAM" id="MobiDB-lite"/>
    </source>
</evidence>
<keyword evidence="4" id="KW-1185">Reference proteome</keyword>
<dbReference type="Proteomes" id="UP000499080">
    <property type="component" value="Unassembled WGS sequence"/>
</dbReference>
<evidence type="ECO:0000313" key="3">
    <source>
        <dbReference type="EMBL" id="GBM59642.1"/>
    </source>
</evidence>
<sequence length="124" mass="13521">MSRRPVNKSLWEHAQTAPKKIFSSHPKWHSLSWRQTIGELKGSEVSMFPKLQVNPSNLEENASLSPANAGAMSTPDIITPASPIPKKNKDIAKHRTLVKASHLASIIPAVQSENPKAPSIPSTN</sequence>
<reference evidence="3 4" key="1">
    <citation type="journal article" date="2019" name="Sci. Rep.">
        <title>Orb-weaving spider Araneus ventricosus genome elucidates the spidroin gene catalogue.</title>
        <authorList>
            <person name="Kono N."/>
            <person name="Nakamura H."/>
            <person name="Ohtoshi R."/>
            <person name="Moran D.A.P."/>
            <person name="Shinohara A."/>
            <person name="Yoshida Y."/>
            <person name="Fujiwara M."/>
            <person name="Mori M."/>
            <person name="Tomita M."/>
            <person name="Arakawa K."/>
        </authorList>
    </citation>
    <scope>NUCLEOTIDE SEQUENCE [LARGE SCALE GENOMIC DNA]</scope>
</reference>
<name>A0A4Y2H070_ARAVE</name>
<feature type="region of interest" description="Disordered" evidence="1">
    <location>
        <begin position="60"/>
        <end position="87"/>
    </location>
</feature>
<gene>
    <name evidence="2" type="ORF">AVEN_261191_1</name>
    <name evidence="3" type="ORF">AVEN_81918_1</name>
</gene>
<dbReference type="EMBL" id="BGPR01180031">
    <property type="protein sequence ID" value="GBM59611.1"/>
    <property type="molecule type" value="Genomic_DNA"/>
</dbReference>
<dbReference type="AlphaFoldDB" id="A0A4Y2H070"/>
<proteinExistence type="predicted"/>
<dbReference type="EMBL" id="BGPR01180042">
    <property type="protein sequence ID" value="GBM59642.1"/>
    <property type="molecule type" value="Genomic_DNA"/>
</dbReference>
<evidence type="ECO:0000313" key="4">
    <source>
        <dbReference type="Proteomes" id="UP000499080"/>
    </source>
</evidence>
<accession>A0A4Y2H070</accession>
<organism evidence="3 4">
    <name type="scientific">Araneus ventricosus</name>
    <name type="common">Orbweaver spider</name>
    <name type="synonym">Epeira ventricosa</name>
    <dbReference type="NCBI Taxonomy" id="182803"/>
    <lineage>
        <taxon>Eukaryota</taxon>
        <taxon>Metazoa</taxon>
        <taxon>Ecdysozoa</taxon>
        <taxon>Arthropoda</taxon>
        <taxon>Chelicerata</taxon>
        <taxon>Arachnida</taxon>
        <taxon>Araneae</taxon>
        <taxon>Araneomorphae</taxon>
        <taxon>Entelegynae</taxon>
        <taxon>Araneoidea</taxon>
        <taxon>Araneidae</taxon>
        <taxon>Araneus</taxon>
    </lineage>
</organism>
<evidence type="ECO:0000313" key="2">
    <source>
        <dbReference type="EMBL" id="GBM59611.1"/>
    </source>
</evidence>